<protein>
    <submittedName>
        <fullName evidence="2">General secretion pathway protein GspH</fullName>
    </submittedName>
</protein>
<reference evidence="3" key="1">
    <citation type="submission" date="2015-07" db="EMBL/GenBank/DDBJ databases">
        <title>Whole genome sequence of an Ensifer adhaerens strain isolated from a cave pool in the Wind Cave National Park.</title>
        <authorList>
            <person name="Eng W.W.H."/>
            <person name="Gan H.M."/>
            <person name="Barton H.A."/>
            <person name="Savka M.A."/>
        </authorList>
    </citation>
    <scope>NUCLEOTIDE SEQUENCE [LARGE SCALE GENOMIC DNA]</scope>
    <source>
        <strain evidence="3">SD006</strain>
    </source>
</reference>
<dbReference type="PATRIC" id="fig|106592.7.peg.6879"/>
<keyword evidence="1" id="KW-0472">Membrane</keyword>
<gene>
    <name evidence="2" type="ORF">AC244_34515</name>
</gene>
<accession>A0A0L8BCW7</accession>
<keyword evidence="1" id="KW-1133">Transmembrane helix</keyword>
<dbReference type="EMBL" id="LGAP01000062">
    <property type="protein sequence ID" value="KOF12414.1"/>
    <property type="molecule type" value="Genomic_DNA"/>
</dbReference>
<sequence length="158" mass="16651">MAQPISPSSNDAECDSGFALLEILAALAIVALVAAMSLPHLSQASRAMALRVRSAEITALLRHDRNTAMEQGRPVLSAVDPQRRTVFSGASGRKVVLPDSTVMRIESSGRLQAAGRRGFVFQADGRALGGVLSIEGTNVTYRIAVNPLTSGVTLSEVH</sequence>
<organism evidence="2 3">
    <name type="scientific">Ensifer adhaerens</name>
    <name type="common">Sinorhizobium morelense</name>
    <dbReference type="NCBI Taxonomy" id="106592"/>
    <lineage>
        <taxon>Bacteria</taxon>
        <taxon>Pseudomonadati</taxon>
        <taxon>Pseudomonadota</taxon>
        <taxon>Alphaproteobacteria</taxon>
        <taxon>Hyphomicrobiales</taxon>
        <taxon>Rhizobiaceae</taxon>
        <taxon>Sinorhizobium/Ensifer group</taxon>
        <taxon>Ensifer</taxon>
    </lineage>
</organism>
<keyword evidence="1" id="KW-0812">Transmembrane</keyword>
<dbReference type="Proteomes" id="UP000037425">
    <property type="component" value="Unassembled WGS sequence"/>
</dbReference>
<comment type="caution">
    <text evidence="2">The sequence shown here is derived from an EMBL/GenBank/DDBJ whole genome shotgun (WGS) entry which is preliminary data.</text>
</comment>
<dbReference type="OrthoDB" id="8420673at2"/>
<dbReference type="RefSeq" id="WP_053253312.1">
    <property type="nucleotide sequence ID" value="NZ_LGAP01000062.1"/>
</dbReference>
<feature type="transmembrane region" description="Helical" evidence="1">
    <location>
        <begin position="18"/>
        <end position="38"/>
    </location>
</feature>
<evidence type="ECO:0000313" key="2">
    <source>
        <dbReference type="EMBL" id="KOF12414.1"/>
    </source>
</evidence>
<dbReference type="InterPro" id="IPR045584">
    <property type="entry name" value="Pilin-like"/>
</dbReference>
<evidence type="ECO:0000256" key="1">
    <source>
        <dbReference type="SAM" id="Phobius"/>
    </source>
</evidence>
<dbReference type="SUPFAM" id="SSF54523">
    <property type="entry name" value="Pili subunits"/>
    <property type="match status" value="1"/>
</dbReference>
<name>A0A0L8BCW7_ENSAD</name>
<proteinExistence type="predicted"/>
<dbReference type="AlphaFoldDB" id="A0A0L8BCW7"/>
<dbReference type="NCBIfam" id="TIGR02532">
    <property type="entry name" value="IV_pilin_GFxxxE"/>
    <property type="match status" value="1"/>
</dbReference>
<dbReference type="InterPro" id="IPR012902">
    <property type="entry name" value="N_methyl_site"/>
</dbReference>
<evidence type="ECO:0000313" key="3">
    <source>
        <dbReference type="Proteomes" id="UP000037425"/>
    </source>
</evidence>